<accession>A0ABY5YZN4</accession>
<name>A0ABY5YZN4_9ACTN</name>
<dbReference type="Pfam" id="PF04542">
    <property type="entry name" value="Sigma70_r2"/>
    <property type="match status" value="1"/>
</dbReference>
<evidence type="ECO:0000256" key="6">
    <source>
        <dbReference type="SAM" id="MobiDB-lite"/>
    </source>
</evidence>
<reference evidence="9" key="1">
    <citation type="submission" date="2021-04" db="EMBL/GenBank/DDBJ databases">
        <title>Biosynthetic gene clusters of Dactylosporangioum roseum.</title>
        <authorList>
            <person name="Hartkoorn R.C."/>
            <person name="Beaudoing E."/>
            <person name="Hot D."/>
            <person name="Moureu S."/>
        </authorList>
    </citation>
    <scope>NUCLEOTIDE SEQUENCE</scope>
    <source>
        <strain evidence="9">NRRL B-16295</strain>
    </source>
</reference>
<dbReference type="SUPFAM" id="SSF88946">
    <property type="entry name" value="Sigma2 domain of RNA polymerase sigma factors"/>
    <property type="match status" value="1"/>
</dbReference>
<evidence type="ECO:0000256" key="1">
    <source>
        <dbReference type="ARBA" id="ARBA00010641"/>
    </source>
</evidence>
<dbReference type="Gene3D" id="1.10.1740.10">
    <property type="match status" value="1"/>
</dbReference>
<protein>
    <submittedName>
        <fullName evidence="9">Sigma-70 family RNA polymerase sigma factor</fullName>
    </submittedName>
</protein>
<feature type="domain" description="RNA polymerase sigma-70 region 4" evidence="8">
    <location>
        <begin position="143"/>
        <end position="191"/>
    </location>
</feature>
<dbReference type="PANTHER" id="PTHR43133">
    <property type="entry name" value="RNA POLYMERASE ECF-TYPE SIGMA FACTO"/>
    <property type="match status" value="1"/>
</dbReference>
<dbReference type="InterPro" id="IPR014284">
    <property type="entry name" value="RNA_pol_sigma-70_dom"/>
</dbReference>
<dbReference type="CDD" id="cd06171">
    <property type="entry name" value="Sigma70_r4"/>
    <property type="match status" value="1"/>
</dbReference>
<dbReference type="InterPro" id="IPR007627">
    <property type="entry name" value="RNA_pol_sigma70_r2"/>
</dbReference>
<comment type="similarity">
    <text evidence="1">Belongs to the sigma-70 factor family. ECF subfamily.</text>
</comment>
<proteinExistence type="inferred from homology"/>
<organism evidence="9 10">
    <name type="scientific">Dactylosporangium roseum</name>
    <dbReference type="NCBI Taxonomy" id="47989"/>
    <lineage>
        <taxon>Bacteria</taxon>
        <taxon>Bacillati</taxon>
        <taxon>Actinomycetota</taxon>
        <taxon>Actinomycetes</taxon>
        <taxon>Micromonosporales</taxon>
        <taxon>Micromonosporaceae</taxon>
        <taxon>Dactylosporangium</taxon>
    </lineage>
</organism>
<dbReference type="Proteomes" id="UP001058271">
    <property type="component" value="Chromosome"/>
</dbReference>
<dbReference type="InterPro" id="IPR007630">
    <property type="entry name" value="RNA_pol_sigma70_r4"/>
</dbReference>
<evidence type="ECO:0000256" key="3">
    <source>
        <dbReference type="ARBA" id="ARBA00023082"/>
    </source>
</evidence>
<dbReference type="Pfam" id="PF04545">
    <property type="entry name" value="Sigma70_r4"/>
    <property type="match status" value="1"/>
</dbReference>
<dbReference type="InterPro" id="IPR036388">
    <property type="entry name" value="WH-like_DNA-bd_sf"/>
</dbReference>
<dbReference type="EMBL" id="CP073721">
    <property type="protein sequence ID" value="UWZ34672.1"/>
    <property type="molecule type" value="Genomic_DNA"/>
</dbReference>
<dbReference type="Gene3D" id="1.10.10.10">
    <property type="entry name" value="Winged helix-like DNA-binding domain superfamily/Winged helix DNA-binding domain"/>
    <property type="match status" value="1"/>
</dbReference>
<gene>
    <name evidence="9" type="ORF">Drose_26075</name>
</gene>
<evidence type="ECO:0000259" key="8">
    <source>
        <dbReference type="Pfam" id="PF04545"/>
    </source>
</evidence>
<feature type="region of interest" description="Disordered" evidence="6">
    <location>
        <begin position="1"/>
        <end position="23"/>
    </location>
</feature>
<keyword evidence="10" id="KW-1185">Reference proteome</keyword>
<evidence type="ECO:0000313" key="9">
    <source>
        <dbReference type="EMBL" id="UWZ34672.1"/>
    </source>
</evidence>
<evidence type="ECO:0000313" key="10">
    <source>
        <dbReference type="Proteomes" id="UP001058271"/>
    </source>
</evidence>
<evidence type="ECO:0000256" key="5">
    <source>
        <dbReference type="ARBA" id="ARBA00023163"/>
    </source>
</evidence>
<evidence type="ECO:0000256" key="4">
    <source>
        <dbReference type="ARBA" id="ARBA00023125"/>
    </source>
</evidence>
<keyword evidence="3" id="KW-0731">Sigma factor</keyword>
<keyword evidence="4" id="KW-0238">DNA-binding</keyword>
<dbReference type="InterPro" id="IPR039425">
    <property type="entry name" value="RNA_pol_sigma-70-like"/>
</dbReference>
<dbReference type="NCBIfam" id="TIGR02937">
    <property type="entry name" value="sigma70-ECF"/>
    <property type="match status" value="1"/>
</dbReference>
<evidence type="ECO:0000259" key="7">
    <source>
        <dbReference type="Pfam" id="PF04542"/>
    </source>
</evidence>
<feature type="domain" description="RNA polymerase sigma-70 region 2" evidence="7">
    <location>
        <begin position="42"/>
        <end position="109"/>
    </location>
</feature>
<keyword evidence="5" id="KW-0804">Transcription</keyword>
<dbReference type="PANTHER" id="PTHR43133:SF62">
    <property type="entry name" value="RNA POLYMERASE SIGMA FACTOR SIGZ"/>
    <property type="match status" value="1"/>
</dbReference>
<sequence length="211" mass="22721">MVAPTVTPAEPDTGSADSGPTGETDELAAAFQRGDDVLGLVYQRYAPAVFHLATRTLSTTADAEDVTQGTFVAAWQGRAGFDPARGTLLGWLLGIARRKVVDHLRAAGRYDRAAQSARHSVPAVATEPPADEVVDRLVLADELAKLPPEQRRVLHLAFYDDLTHSQIAAVTDLPLGTVKSHLRRGMARLRERWEVDVAAPGRRSANPTGAR</sequence>
<dbReference type="InterPro" id="IPR013325">
    <property type="entry name" value="RNA_pol_sigma_r2"/>
</dbReference>
<evidence type="ECO:0000256" key="2">
    <source>
        <dbReference type="ARBA" id="ARBA00023015"/>
    </source>
</evidence>
<dbReference type="RefSeq" id="WP_260724000.1">
    <property type="nucleotide sequence ID" value="NZ_BAAABS010000018.1"/>
</dbReference>
<dbReference type="InterPro" id="IPR013324">
    <property type="entry name" value="RNA_pol_sigma_r3/r4-like"/>
</dbReference>
<dbReference type="SUPFAM" id="SSF88659">
    <property type="entry name" value="Sigma3 and sigma4 domains of RNA polymerase sigma factors"/>
    <property type="match status" value="1"/>
</dbReference>
<keyword evidence="2" id="KW-0805">Transcription regulation</keyword>